<dbReference type="Proteomes" id="UP000076532">
    <property type="component" value="Unassembled WGS sequence"/>
</dbReference>
<feature type="compositionally biased region" description="Low complexity" evidence="1">
    <location>
        <begin position="401"/>
        <end position="412"/>
    </location>
</feature>
<feature type="region of interest" description="Disordered" evidence="1">
    <location>
        <begin position="306"/>
        <end position="345"/>
    </location>
</feature>
<dbReference type="OrthoDB" id="3249663at2759"/>
<gene>
    <name evidence="2" type="ORF">FIBSPDRAFT_1051086</name>
</gene>
<protein>
    <submittedName>
        <fullName evidence="2">Uncharacterized protein</fullName>
    </submittedName>
</protein>
<evidence type="ECO:0000313" key="2">
    <source>
        <dbReference type="EMBL" id="KZP10874.1"/>
    </source>
</evidence>
<feature type="region of interest" description="Disordered" evidence="1">
    <location>
        <begin position="87"/>
        <end position="252"/>
    </location>
</feature>
<accession>A0A165ZSD1</accession>
<feature type="compositionally biased region" description="Polar residues" evidence="1">
    <location>
        <begin position="334"/>
        <end position="345"/>
    </location>
</feature>
<feature type="compositionally biased region" description="Polar residues" evidence="1">
    <location>
        <begin position="367"/>
        <end position="383"/>
    </location>
</feature>
<feature type="compositionally biased region" description="Basic residues" evidence="1">
    <location>
        <begin position="223"/>
        <end position="232"/>
    </location>
</feature>
<evidence type="ECO:0000256" key="1">
    <source>
        <dbReference type="SAM" id="MobiDB-lite"/>
    </source>
</evidence>
<feature type="compositionally biased region" description="Polar residues" evidence="1">
    <location>
        <begin position="158"/>
        <end position="168"/>
    </location>
</feature>
<dbReference type="EMBL" id="KV417672">
    <property type="protein sequence ID" value="KZP10874.1"/>
    <property type="molecule type" value="Genomic_DNA"/>
</dbReference>
<feature type="region of interest" description="Disordered" evidence="1">
    <location>
        <begin position="367"/>
        <end position="438"/>
    </location>
</feature>
<reference evidence="2 3" key="1">
    <citation type="journal article" date="2016" name="Mol. Biol. Evol.">
        <title>Comparative Genomics of Early-Diverging Mushroom-Forming Fungi Provides Insights into the Origins of Lignocellulose Decay Capabilities.</title>
        <authorList>
            <person name="Nagy L.G."/>
            <person name="Riley R."/>
            <person name="Tritt A."/>
            <person name="Adam C."/>
            <person name="Daum C."/>
            <person name="Floudas D."/>
            <person name="Sun H."/>
            <person name="Yadav J.S."/>
            <person name="Pangilinan J."/>
            <person name="Larsson K.H."/>
            <person name="Matsuura K."/>
            <person name="Barry K."/>
            <person name="Labutti K."/>
            <person name="Kuo R."/>
            <person name="Ohm R.A."/>
            <person name="Bhattacharya S.S."/>
            <person name="Shirouzu T."/>
            <person name="Yoshinaga Y."/>
            <person name="Martin F.M."/>
            <person name="Grigoriev I.V."/>
            <person name="Hibbett D.S."/>
        </authorList>
    </citation>
    <scope>NUCLEOTIDE SEQUENCE [LARGE SCALE GENOMIC DNA]</scope>
    <source>
        <strain evidence="2 3">CBS 109695</strain>
    </source>
</reference>
<keyword evidence="3" id="KW-1185">Reference proteome</keyword>
<feature type="compositionally biased region" description="Basic and acidic residues" evidence="1">
    <location>
        <begin position="208"/>
        <end position="222"/>
    </location>
</feature>
<evidence type="ECO:0000313" key="3">
    <source>
        <dbReference type="Proteomes" id="UP000076532"/>
    </source>
</evidence>
<dbReference type="AlphaFoldDB" id="A0A165ZSD1"/>
<proteinExistence type="predicted"/>
<feature type="region of interest" description="Disordered" evidence="1">
    <location>
        <begin position="20"/>
        <end position="62"/>
    </location>
</feature>
<sequence>MTEYTSSPDAVQEYMTAKDRTARWIRHNPPSPSGFLSPSAPPTELSPEFDYNDAQTDVESVRSVPPKMVLQFGDGRANIPISHWHYNAAGEPLPMPRSKDASRSQPPRGAASSHQRSHSEQPQLRPGSRFGGPINTATSYQPEEIRVLPSQMKEPVPSNAQRQRSKSQPRGAPPVPYGASYRPDPYPRPATVEPAPPLAYSQSHPMYRPRDAYASRYAEDLPHHHHHHHHHQQPQPQQHQYHSRAPPGPAFNYAPAPQAKNYYPSANNGHQPHVAFGPIPPGSRYPQPGATPFPSAHRGLGAVTEDMLPPRSKSAAPRERAWSRARKGSRLARTPSQSSLESASTYYVAPNQGQKVKIMAPERSAYTAKSTTQYPSPPQSATSKRPFFSRFFGFGQKGDKSPSSNSNPPSRASSERRRLQRRHSTGAGGRPAIPVQTR</sequence>
<organism evidence="2 3">
    <name type="scientific">Athelia psychrophila</name>
    <dbReference type="NCBI Taxonomy" id="1759441"/>
    <lineage>
        <taxon>Eukaryota</taxon>
        <taxon>Fungi</taxon>
        <taxon>Dikarya</taxon>
        <taxon>Basidiomycota</taxon>
        <taxon>Agaricomycotina</taxon>
        <taxon>Agaricomycetes</taxon>
        <taxon>Agaricomycetidae</taxon>
        <taxon>Atheliales</taxon>
        <taxon>Atheliaceae</taxon>
        <taxon>Athelia</taxon>
    </lineage>
</organism>
<name>A0A165ZSD1_9AGAM</name>